<dbReference type="GO" id="GO:0046872">
    <property type="term" value="F:metal ion binding"/>
    <property type="evidence" value="ECO:0007669"/>
    <property type="project" value="UniProtKB-KW"/>
</dbReference>
<protein>
    <submittedName>
        <fullName evidence="9">Uracil-DNA glycosylase superfamily</fullName>
    </submittedName>
</protein>
<dbReference type="Proteomes" id="UP000007803">
    <property type="component" value="Chromosome"/>
</dbReference>
<dbReference type="STRING" id="563040.Saut_1300"/>
<reference evidence="10" key="1">
    <citation type="journal article" date="2010" name="Stand. Genomic Sci.">
        <title>Complete genome sequence of Sulfurimonas autotrophica type strain (OK10).</title>
        <authorList>
            <person name="Sikorski J."/>
            <person name="Munk C."/>
            <person name="Lapidus A."/>
            <person name="Djao O."/>
            <person name="Lucas S."/>
            <person name="Glavina Del Rio T."/>
            <person name="Nolan M."/>
            <person name="Tice H."/>
            <person name="Han C."/>
            <person name="Cheng J."/>
            <person name="Tapia R."/>
            <person name="Goodwin L."/>
            <person name="Pitluck S."/>
            <person name="Liolios K."/>
            <person name="Ivanova N."/>
            <person name="Mavromatis K."/>
            <person name="Mikhailova N."/>
            <person name="Pati A."/>
            <person name="Sims D."/>
            <person name="Meincke L."/>
            <person name="Brettin T."/>
            <person name="Detter J."/>
            <person name="Chen A."/>
            <person name="Palaniappan K."/>
            <person name="Land M."/>
            <person name="Hauser L."/>
            <person name="Chang Y."/>
            <person name="Jeffries C."/>
            <person name="Rohde M."/>
            <person name="Lang E."/>
            <person name="Spring S."/>
            <person name="Goker M."/>
            <person name="Woyke T."/>
            <person name="Bristow J."/>
            <person name="Eisen J."/>
            <person name="Markowitz V."/>
            <person name="Hugenholtz P."/>
            <person name="Kyrpides N."/>
            <person name="Klenk H."/>
        </authorList>
    </citation>
    <scope>NUCLEOTIDE SEQUENCE [LARGE SCALE GENOMIC DNA]</scope>
    <source>
        <strain evidence="10">ATCC BAA-671 / DSM 16294 / JCM 11897 / OK10</strain>
    </source>
</reference>
<dbReference type="InterPro" id="IPR036895">
    <property type="entry name" value="Uracil-DNA_glycosylase-like_sf"/>
</dbReference>
<evidence type="ECO:0000259" key="8">
    <source>
        <dbReference type="SMART" id="SM00986"/>
    </source>
</evidence>
<dbReference type="Pfam" id="PF03167">
    <property type="entry name" value="UDG"/>
    <property type="match status" value="1"/>
</dbReference>
<feature type="domain" description="Uracil-DNA glycosylase-like" evidence="8">
    <location>
        <begin position="69"/>
        <end position="215"/>
    </location>
</feature>
<keyword evidence="6" id="KW-0411">Iron-sulfur</keyword>
<dbReference type="CDD" id="cd10030">
    <property type="entry name" value="UDG-F4_TTUDGA_SPO1dp_like"/>
    <property type="match status" value="1"/>
</dbReference>
<dbReference type="SUPFAM" id="SSF52141">
    <property type="entry name" value="Uracil-DNA glycosylase-like"/>
    <property type="match status" value="1"/>
</dbReference>
<dbReference type="GO" id="GO:0006281">
    <property type="term" value="P:DNA repair"/>
    <property type="evidence" value="ECO:0007669"/>
    <property type="project" value="UniProtKB-KW"/>
</dbReference>
<evidence type="ECO:0000256" key="3">
    <source>
        <dbReference type="ARBA" id="ARBA00022763"/>
    </source>
</evidence>
<dbReference type="GO" id="GO:0097506">
    <property type="term" value="F:deaminated base DNA N-glycosylase activity"/>
    <property type="evidence" value="ECO:0007669"/>
    <property type="project" value="UniProtKB-ARBA"/>
</dbReference>
<evidence type="ECO:0000256" key="7">
    <source>
        <dbReference type="ARBA" id="ARBA00023204"/>
    </source>
</evidence>
<dbReference type="KEGG" id="sua:Saut_1300"/>
<keyword evidence="2" id="KW-0479">Metal-binding</keyword>
<dbReference type="InterPro" id="IPR005122">
    <property type="entry name" value="Uracil-DNA_glycosylase-like"/>
</dbReference>
<keyword evidence="1" id="KW-0004">4Fe-4S</keyword>
<dbReference type="HOGENOM" id="CLU_044815_1_4_7"/>
<accession>E0UTI3</accession>
<name>E0UTI3_SULAO</name>
<dbReference type="PANTHER" id="PTHR33693">
    <property type="entry name" value="TYPE-5 URACIL-DNA GLYCOSYLASE"/>
    <property type="match status" value="1"/>
</dbReference>
<evidence type="ECO:0000256" key="5">
    <source>
        <dbReference type="ARBA" id="ARBA00023004"/>
    </source>
</evidence>
<dbReference type="AlphaFoldDB" id="E0UTI3"/>
<dbReference type="EMBL" id="CP002205">
    <property type="protein sequence ID" value="ADN09348.1"/>
    <property type="molecule type" value="Genomic_DNA"/>
</dbReference>
<keyword evidence="7" id="KW-0234">DNA repair</keyword>
<keyword evidence="10" id="KW-1185">Reference proteome</keyword>
<dbReference type="eggNOG" id="COG1573">
    <property type="taxonomic scope" value="Bacteria"/>
</dbReference>
<keyword evidence="4" id="KW-0378">Hydrolase</keyword>
<keyword evidence="5" id="KW-0408">Iron</keyword>
<evidence type="ECO:0000313" key="9">
    <source>
        <dbReference type="EMBL" id="ADN09348.1"/>
    </source>
</evidence>
<sequence>MVVVLKSYQNLVLLQNLYRLKAMGFEYIEHFNVNDKTNYEKPNTLEALAQNIASCHLCDLSKSRTQSMSGYGSKDAKLVIIDYSVSQAQDSSNSYYAGRSGETLKNMIEKVLHLSIDDIYLTHAVKCKPLQSNKPSPSEYNSCKNYLFSQLDFIKPKVIVTLGEDAYTHITGDTNFENVRGHVIDYKEYKLIPIYHPQYLLRNPHLKKITLNDLKTIKSCLQD</sequence>
<evidence type="ECO:0000256" key="2">
    <source>
        <dbReference type="ARBA" id="ARBA00022723"/>
    </source>
</evidence>
<gene>
    <name evidence="9" type="ordered locus">Saut_1300</name>
</gene>
<dbReference type="SMART" id="SM00986">
    <property type="entry name" value="UDG"/>
    <property type="match status" value="1"/>
</dbReference>
<organism evidence="9 10">
    <name type="scientific">Sulfurimonas autotrophica (strain ATCC BAA-671 / DSM 16294 / JCM 11897 / OK10)</name>
    <dbReference type="NCBI Taxonomy" id="563040"/>
    <lineage>
        <taxon>Bacteria</taxon>
        <taxon>Pseudomonadati</taxon>
        <taxon>Campylobacterota</taxon>
        <taxon>Epsilonproteobacteria</taxon>
        <taxon>Campylobacterales</taxon>
        <taxon>Sulfurimonadaceae</taxon>
        <taxon>Sulfurimonas</taxon>
    </lineage>
</organism>
<proteinExistence type="predicted"/>
<dbReference type="PANTHER" id="PTHR33693:SF1">
    <property type="entry name" value="TYPE-4 URACIL-DNA GLYCOSYLASE"/>
    <property type="match status" value="1"/>
</dbReference>
<dbReference type="GO" id="GO:0051539">
    <property type="term" value="F:4 iron, 4 sulfur cluster binding"/>
    <property type="evidence" value="ECO:0007669"/>
    <property type="project" value="UniProtKB-KW"/>
</dbReference>
<evidence type="ECO:0000256" key="4">
    <source>
        <dbReference type="ARBA" id="ARBA00022801"/>
    </source>
</evidence>
<dbReference type="SMART" id="SM00987">
    <property type="entry name" value="UreE_C"/>
    <property type="match status" value="1"/>
</dbReference>
<evidence type="ECO:0000313" key="10">
    <source>
        <dbReference type="Proteomes" id="UP000007803"/>
    </source>
</evidence>
<keyword evidence="3" id="KW-0227">DNA damage</keyword>
<evidence type="ECO:0000256" key="1">
    <source>
        <dbReference type="ARBA" id="ARBA00022485"/>
    </source>
</evidence>
<dbReference type="InterPro" id="IPR051536">
    <property type="entry name" value="UDG_Type-4/5"/>
</dbReference>
<dbReference type="Gene3D" id="3.40.470.10">
    <property type="entry name" value="Uracil-DNA glycosylase-like domain"/>
    <property type="match status" value="1"/>
</dbReference>
<evidence type="ECO:0000256" key="6">
    <source>
        <dbReference type="ARBA" id="ARBA00023014"/>
    </source>
</evidence>